<keyword evidence="6" id="KW-1278">Translocase</keyword>
<dbReference type="InterPro" id="IPR007831">
    <property type="entry name" value="T2SS_GspE_N"/>
</dbReference>
<dbReference type="InterPro" id="IPR013369">
    <property type="entry name" value="T2SS_GspE"/>
</dbReference>
<evidence type="ECO:0000313" key="11">
    <source>
        <dbReference type="Proteomes" id="UP000190460"/>
    </source>
</evidence>
<evidence type="ECO:0000256" key="5">
    <source>
        <dbReference type="ARBA" id="ARBA00022927"/>
    </source>
</evidence>
<keyword evidence="3 8" id="KW-0547">Nucleotide-binding</keyword>
<comment type="subcellular location">
    <subcellularLocation>
        <location evidence="8">Cell inner membrane</location>
    </subcellularLocation>
</comment>
<dbReference type="Proteomes" id="UP000190460">
    <property type="component" value="Unassembled WGS sequence"/>
</dbReference>
<organism evidence="10 11">
    <name type="scientific">Thiothrix eikelboomii</name>
    <dbReference type="NCBI Taxonomy" id="92487"/>
    <lineage>
        <taxon>Bacteria</taxon>
        <taxon>Pseudomonadati</taxon>
        <taxon>Pseudomonadota</taxon>
        <taxon>Gammaproteobacteria</taxon>
        <taxon>Thiotrichales</taxon>
        <taxon>Thiotrichaceae</taxon>
        <taxon>Thiothrix</taxon>
    </lineage>
</organism>
<dbReference type="FunFam" id="3.40.50.300:FF:000398">
    <property type="entry name" value="Type IV pilus assembly ATPase PilB"/>
    <property type="match status" value="1"/>
</dbReference>
<dbReference type="GO" id="GO:0015627">
    <property type="term" value="C:type II protein secretion system complex"/>
    <property type="evidence" value="ECO:0007669"/>
    <property type="project" value="UniProtKB-UniRule"/>
</dbReference>
<evidence type="ECO:0000256" key="7">
    <source>
        <dbReference type="ARBA" id="ARBA00034006"/>
    </source>
</evidence>
<dbReference type="Gene3D" id="3.30.300.160">
    <property type="entry name" value="Type II secretion system, protein E, N-terminal domain"/>
    <property type="match status" value="1"/>
</dbReference>
<dbReference type="EMBL" id="FUYB01000002">
    <property type="protein sequence ID" value="SKA69733.1"/>
    <property type="molecule type" value="Genomic_DNA"/>
</dbReference>
<evidence type="ECO:0000313" key="10">
    <source>
        <dbReference type="EMBL" id="SKA69733.1"/>
    </source>
</evidence>
<dbReference type="Gene3D" id="1.10.40.70">
    <property type="match status" value="1"/>
</dbReference>
<dbReference type="Gene3D" id="3.30.450.90">
    <property type="match status" value="1"/>
</dbReference>
<dbReference type="FunFam" id="3.30.450.90:FF:000001">
    <property type="entry name" value="Type II secretion system ATPase GspE"/>
    <property type="match status" value="1"/>
</dbReference>
<dbReference type="InterPro" id="IPR027417">
    <property type="entry name" value="P-loop_NTPase"/>
</dbReference>
<comment type="catalytic activity">
    <reaction evidence="7">
        <text>ATP + H2O + cellular proteinSide 1 = ADP + phosphate + cellular proteinSide 2.</text>
        <dbReference type="EC" id="7.4.2.8"/>
    </reaction>
</comment>
<comment type="function">
    <text evidence="8">ATPase component of the type II secretion system required for the energy-dependent secretion of extracellular factors such as proteases and toxins from the periplasm. Acts as a molecular motor to provide the energy that is required for assembly of the pseudopilus and the extrusion of substrates generated in the cytoplasm.</text>
</comment>
<dbReference type="PANTHER" id="PTHR30258">
    <property type="entry name" value="TYPE II SECRETION SYSTEM PROTEIN GSPE-RELATED"/>
    <property type="match status" value="1"/>
</dbReference>
<keyword evidence="11" id="KW-1185">Reference proteome</keyword>
<dbReference type="Gene3D" id="3.40.50.300">
    <property type="entry name" value="P-loop containing nucleotide triphosphate hydrolases"/>
    <property type="match status" value="1"/>
</dbReference>
<dbReference type="PANTHER" id="PTHR30258:SF2">
    <property type="entry name" value="COMG OPERON PROTEIN 1"/>
    <property type="match status" value="1"/>
</dbReference>
<dbReference type="InterPro" id="IPR001482">
    <property type="entry name" value="T2SS/T4SS_dom"/>
</dbReference>
<dbReference type="GO" id="GO:0015628">
    <property type="term" value="P:protein secretion by the type II secretion system"/>
    <property type="evidence" value="ECO:0007669"/>
    <property type="project" value="UniProtKB-UniRule"/>
</dbReference>
<keyword evidence="4 8" id="KW-0067">ATP-binding</keyword>
<reference evidence="10 11" key="1">
    <citation type="submission" date="2017-02" db="EMBL/GenBank/DDBJ databases">
        <authorList>
            <person name="Peterson S.W."/>
        </authorList>
    </citation>
    <scope>NUCLEOTIDE SEQUENCE [LARGE SCALE GENOMIC DNA]</scope>
    <source>
        <strain evidence="10 11">ATCC 49788</strain>
    </source>
</reference>
<dbReference type="AlphaFoldDB" id="A0A1T4VXL7"/>
<dbReference type="GO" id="GO:0008564">
    <property type="term" value="F:protein-exporting ATPase activity"/>
    <property type="evidence" value="ECO:0007669"/>
    <property type="project" value="UniProtKB-EC"/>
</dbReference>
<evidence type="ECO:0000256" key="1">
    <source>
        <dbReference type="ARBA" id="ARBA00006611"/>
    </source>
</evidence>
<evidence type="ECO:0000256" key="3">
    <source>
        <dbReference type="ARBA" id="ARBA00022741"/>
    </source>
</evidence>
<dbReference type="GO" id="GO:0005886">
    <property type="term" value="C:plasma membrane"/>
    <property type="evidence" value="ECO:0007669"/>
    <property type="project" value="UniProtKB-SubCell"/>
</dbReference>
<comment type="similarity">
    <text evidence="1 8">Belongs to the GSP E family.</text>
</comment>
<dbReference type="NCBIfam" id="TIGR02533">
    <property type="entry name" value="type_II_gspE"/>
    <property type="match status" value="1"/>
</dbReference>
<dbReference type="OrthoDB" id="6189814at2"/>
<name>A0A1T4VXL7_9GAMM</name>
<dbReference type="GO" id="GO:0005524">
    <property type="term" value="F:ATP binding"/>
    <property type="evidence" value="ECO:0007669"/>
    <property type="project" value="UniProtKB-UniRule"/>
</dbReference>
<keyword evidence="2 8" id="KW-0813">Transport</keyword>
<evidence type="ECO:0000256" key="4">
    <source>
        <dbReference type="ARBA" id="ARBA00022840"/>
    </source>
</evidence>
<evidence type="ECO:0000256" key="6">
    <source>
        <dbReference type="ARBA" id="ARBA00022967"/>
    </source>
</evidence>
<proteinExistence type="inferred from homology"/>
<keyword evidence="5 8" id="KW-0653">Protein transport</keyword>
<evidence type="ECO:0000256" key="2">
    <source>
        <dbReference type="ARBA" id="ARBA00022448"/>
    </source>
</evidence>
<gene>
    <name evidence="10" type="ORF">SAMN02745130_00561</name>
</gene>
<dbReference type="Pfam" id="PF00437">
    <property type="entry name" value="T2SSE"/>
    <property type="match status" value="1"/>
</dbReference>
<dbReference type="SUPFAM" id="SSF52540">
    <property type="entry name" value="P-loop containing nucleoside triphosphate hydrolases"/>
    <property type="match status" value="1"/>
</dbReference>
<feature type="domain" description="Bacterial type II secretion system protein E" evidence="9">
    <location>
        <begin position="386"/>
        <end position="400"/>
    </location>
</feature>
<accession>A0A1T4VXL7</accession>
<evidence type="ECO:0000256" key="8">
    <source>
        <dbReference type="RuleBase" id="RU366070"/>
    </source>
</evidence>
<dbReference type="Pfam" id="PF05157">
    <property type="entry name" value="MshEN"/>
    <property type="match status" value="1"/>
</dbReference>
<dbReference type="CDD" id="cd01129">
    <property type="entry name" value="PulE-GspE-like"/>
    <property type="match status" value="1"/>
</dbReference>
<dbReference type="PROSITE" id="PS00662">
    <property type="entry name" value="T2SP_E"/>
    <property type="match status" value="1"/>
</dbReference>
<protein>
    <recommendedName>
        <fullName evidence="8">Type II secretion system protein E</fullName>
        <shortName evidence="8">T2SS protein E</shortName>
    </recommendedName>
    <alternativeName>
        <fullName evidence="8">Type II traffic warden ATPase</fullName>
    </alternativeName>
</protein>
<sequence>MLAAATKPRSTPPPVPFGERLIQLGKIKPADLERALRAQVEIHQPLGSVLVRLGLLTEQEVAVVLSRHLGVALALTRDYPTEPLQDLGISVNYMRAAEVVPLFEHEGVLTVAMSDPGDQFARQALQMAAGKPIKPLLGLPSEIRTNIERLYSASAKKDEEEFEITSRDDGLADIEHLKDMASEAPVIKIVNQIMTEAMARRASDIHIEPFETHLKVRYRIDGVIHEVDSPPATMTAAVLSRVKLMARLNIAERRLPQDGRIQLKAQGKEIDMRVSTVPTMHGESVVMRLLDKNSVKLELSSLGFSEENFARLQRELSQPHGVVLVTGPTGSGKTTTLYAALTQMNTTENKILTVEDPVEYELEGINQIQANPKIGLTFSDALRSIVRQDPDIIMIGEMRDVETARIAIQSALTGHLVLSTIHTNDAASGVTRLLDMGIEDYLITSTVNCILAQRLVRRLCPQCREPYSVLTEIEQELGLRQYQREGELRLWHAKGCRACGFTGYKGRSAIHEVLVMDDSIRRLVLKHEDAGVIQEQARKAGMRTLYEDGLQKALKGVTTLEEVLRVAEETPNASI</sequence>
<dbReference type="SUPFAM" id="SSF160246">
    <property type="entry name" value="EspE N-terminal domain-like"/>
    <property type="match status" value="1"/>
</dbReference>
<dbReference type="STRING" id="92487.SAMN02745130_00561"/>
<dbReference type="InterPro" id="IPR037257">
    <property type="entry name" value="T2SS_E_N_sf"/>
</dbReference>
<evidence type="ECO:0000259" key="9">
    <source>
        <dbReference type="PROSITE" id="PS00662"/>
    </source>
</evidence>
<dbReference type="GO" id="GO:0016887">
    <property type="term" value="F:ATP hydrolysis activity"/>
    <property type="evidence" value="ECO:0007669"/>
    <property type="project" value="TreeGrafter"/>
</dbReference>
<dbReference type="RefSeq" id="WP_078921050.1">
    <property type="nucleotide sequence ID" value="NZ_FUYB01000002.1"/>
</dbReference>